<dbReference type="Gene3D" id="3.30.40.10">
    <property type="entry name" value="Zinc/RING finger domain, C3HC4 (zinc finger)"/>
    <property type="match status" value="1"/>
</dbReference>
<comment type="similarity">
    <text evidence="2 11">Belongs to the ING family.</text>
</comment>
<evidence type="ECO:0000256" key="9">
    <source>
        <dbReference type="PIRSR" id="PIRSR628651-51"/>
    </source>
</evidence>
<keyword evidence="4 10" id="KW-0863">Zinc-finger</keyword>
<accession>A0A164YG10</accession>
<dbReference type="InterPro" id="IPR001965">
    <property type="entry name" value="Znf_PHD"/>
</dbReference>
<dbReference type="PROSITE" id="PS01359">
    <property type="entry name" value="ZF_PHD_1"/>
    <property type="match status" value="1"/>
</dbReference>
<dbReference type="InterPro" id="IPR013083">
    <property type="entry name" value="Znf_RING/FYVE/PHD"/>
</dbReference>
<dbReference type="PANTHER" id="PTHR10333:SF42">
    <property type="entry name" value="INHIBITOR OF GROWTH PROTEIN 5"/>
    <property type="match status" value="1"/>
</dbReference>
<protein>
    <recommendedName>
        <fullName evidence="11">Chromatin modification-related protein</fullName>
    </recommendedName>
</protein>
<feature type="binding site" evidence="9">
    <location>
        <position position="318"/>
    </location>
    <ligand>
        <name>Zn(2+)</name>
        <dbReference type="ChEBI" id="CHEBI:29105"/>
        <label>1</label>
    </ligand>
</feature>
<dbReference type="PROSITE" id="PS50016">
    <property type="entry name" value="ZF_PHD_2"/>
    <property type="match status" value="1"/>
</dbReference>
<evidence type="ECO:0000313" key="15">
    <source>
        <dbReference type="Proteomes" id="UP000076722"/>
    </source>
</evidence>
<feature type="region of interest" description="Disordered" evidence="12">
    <location>
        <begin position="138"/>
        <end position="217"/>
    </location>
</feature>
<dbReference type="InterPro" id="IPR024610">
    <property type="entry name" value="ING_N_histone-binding"/>
</dbReference>
<dbReference type="EMBL" id="KV419398">
    <property type="protein sequence ID" value="KZS96879.1"/>
    <property type="molecule type" value="Genomic_DNA"/>
</dbReference>
<evidence type="ECO:0000256" key="12">
    <source>
        <dbReference type="SAM" id="MobiDB-lite"/>
    </source>
</evidence>
<proteinExistence type="inferred from homology"/>
<comment type="subcellular location">
    <subcellularLocation>
        <location evidence="1 11">Nucleus</location>
    </subcellularLocation>
</comment>
<dbReference type="Pfam" id="PF00628">
    <property type="entry name" value="PHD"/>
    <property type="match status" value="1"/>
</dbReference>
<feature type="site" description="Histone H3K4me3 binding" evidence="8">
    <location>
        <position position="328"/>
    </location>
</feature>
<dbReference type="GO" id="GO:0006325">
    <property type="term" value="P:chromatin organization"/>
    <property type="evidence" value="ECO:0007669"/>
    <property type="project" value="UniProtKB-KW"/>
</dbReference>
<dbReference type="InterPro" id="IPR011011">
    <property type="entry name" value="Znf_FYVE_PHD"/>
</dbReference>
<keyword evidence="15" id="KW-1185">Reference proteome</keyword>
<dbReference type="InterPro" id="IPR028651">
    <property type="entry name" value="ING_fam"/>
</dbReference>
<gene>
    <name evidence="14" type="ORF">SISNIDRAFT_482657</name>
</gene>
<evidence type="ECO:0000256" key="7">
    <source>
        <dbReference type="ARBA" id="ARBA00023242"/>
    </source>
</evidence>
<feature type="site" description="Histone H3K4me3 binding" evidence="8">
    <location>
        <position position="332"/>
    </location>
</feature>
<organism evidence="14 15">
    <name type="scientific">Sistotremastrum niveocremeum HHB9708</name>
    <dbReference type="NCBI Taxonomy" id="1314777"/>
    <lineage>
        <taxon>Eukaryota</taxon>
        <taxon>Fungi</taxon>
        <taxon>Dikarya</taxon>
        <taxon>Basidiomycota</taxon>
        <taxon>Agaricomycotina</taxon>
        <taxon>Agaricomycetes</taxon>
        <taxon>Sistotremastrales</taxon>
        <taxon>Sistotremastraceae</taxon>
        <taxon>Sertulicium</taxon>
        <taxon>Sertulicium niveocremeum</taxon>
    </lineage>
</organism>
<evidence type="ECO:0000256" key="3">
    <source>
        <dbReference type="ARBA" id="ARBA00022723"/>
    </source>
</evidence>
<keyword evidence="3 9" id="KW-0479">Metal-binding</keyword>
<evidence type="ECO:0000256" key="8">
    <source>
        <dbReference type="PIRSR" id="PIRSR628651-50"/>
    </source>
</evidence>
<evidence type="ECO:0000259" key="13">
    <source>
        <dbReference type="PROSITE" id="PS50016"/>
    </source>
</evidence>
<feature type="region of interest" description="Disordered" evidence="12">
    <location>
        <begin position="368"/>
        <end position="389"/>
    </location>
</feature>
<feature type="binding site" evidence="9">
    <location>
        <position position="336"/>
    </location>
    <ligand>
        <name>Zn(2+)</name>
        <dbReference type="ChEBI" id="CHEBI:29105"/>
        <label>2</label>
    </ligand>
</feature>
<dbReference type="SMART" id="SM00249">
    <property type="entry name" value="PHD"/>
    <property type="match status" value="1"/>
</dbReference>
<dbReference type="AlphaFoldDB" id="A0A164YG10"/>
<keyword evidence="7 11" id="KW-0539">Nucleus</keyword>
<evidence type="ECO:0000313" key="14">
    <source>
        <dbReference type="EMBL" id="KZS96879.1"/>
    </source>
</evidence>
<dbReference type="SMART" id="SM01408">
    <property type="entry name" value="ING"/>
    <property type="match status" value="1"/>
</dbReference>
<evidence type="ECO:0000256" key="5">
    <source>
        <dbReference type="ARBA" id="ARBA00022833"/>
    </source>
</evidence>
<feature type="binding site" evidence="9">
    <location>
        <position position="360"/>
    </location>
    <ligand>
        <name>Zn(2+)</name>
        <dbReference type="ChEBI" id="CHEBI:29105"/>
        <label>2</label>
    </ligand>
</feature>
<dbReference type="GO" id="GO:0000785">
    <property type="term" value="C:chromatin"/>
    <property type="evidence" value="ECO:0007669"/>
    <property type="project" value="UniProtKB-ARBA"/>
</dbReference>
<dbReference type="InterPro" id="IPR019787">
    <property type="entry name" value="Znf_PHD-finger"/>
</dbReference>
<feature type="binding site" evidence="9">
    <location>
        <position position="331"/>
    </location>
    <ligand>
        <name>Zn(2+)</name>
        <dbReference type="ChEBI" id="CHEBI:29105"/>
        <label>2</label>
    </ligand>
</feature>
<dbReference type="Pfam" id="PF12998">
    <property type="entry name" value="ING"/>
    <property type="match status" value="1"/>
</dbReference>
<feature type="compositionally biased region" description="Basic residues" evidence="12">
    <location>
        <begin position="368"/>
        <end position="382"/>
    </location>
</feature>
<feature type="region of interest" description="Disordered" evidence="12">
    <location>
        <begin position="229"/>
        <end position="296"/>
    </location>
</feature>
<name>A0A164YG10_9AGAM</name>
<keyword evidence="5 9" id="KW-0862">Zinc</keyword>
<evidence type="ECO:0000256" key="10">
    <source>
        <dbReference type="PROSITE-ProRule" id="PRU00146"/>
    </source>
</evidence>
<feature type="compositionally biased region" description="Basic residues" evidence="12">
    <location>
        <begin position="239"/>
        <end position="257"/>
    </location>
</feature>
<feature type="binding site" evidence="9">
    <location>
        <position position="345"/>
    </location>
    <ligand>
        <name>Zn(2+)</name>
        <dbReference type="ChEBI" id="CHEBI:29105"/>
        <label>1</label>
    </ligand>
</feature>
<dbReference type="STRING" id="1314777.A0A164YG10"/>
<dbReference type="PANTHER" id="PTHR10333">
    <property type="entry name" value="INHIBITOR OF GROWTH PROTEIN"/>
    <property type="match status" value="1"/>
</dbReference>
<evidence type="ECO:0000256" key="1">
    <source>
        <dbReference type="ARBA" id="ARBA00004123"/>
    </source>
</evidence>
<evidence type="ECO:0000256" key="11">
    <source>
        <dbReference type="RuleBase" id="RU361213"/>
    </source>
</evidence>
<evidence type="ECO:0000256" key="4">
    <source>
        <dbReference type="ARBA" id="ARBA00022771"/>
    </source>
</evidence>
<dbReference type="GO" id="GO:0005634">
    <property type="term" value="C:nucleus"/>
    <property type="evidence" value="ECO:0007669"/>
    <property type="project" value="UniProtKB-SubCell"/>
</dbReference>
<comment type="domain">
    <text evidence="11">The PHD-type zinc finger mediates the binding to H3K4me3.</text>
</comment>
<reference evidence="14 15" key="1">
    <citation type="journal article" date="2016" name="Mol. Biol. Evol.">
        <title>Comparative Genomics of Early-Diverging Mushroom-Forming Fungi Provides Insights into the Origins of Lignocellulose Decay Capabilities.</title>
        <authorList>
            <person name="Nagy L.G."/>
            <person name="Riley R."/>
            <person name="Tritt A."/>
            <person name="Adam C."/>
            <person name="Daum C."/>
            <person name="Floudas D."/>
            <person name="Sun H."/>
            <person name="Yadav J.S."/>
            <person name="Pangilinan J."/>
            <person name="Larsson K.H."/>
            <person name="Matsuura K."/>
            <person name="Barry K."/>
            <person name="Labutti K."/>
            <person name="Kuo R."/>
            <person name="Ohm R.A."/>
            <person name="Bhattacharya S.S."/>
            <person name="Shirouzu T."/>
            <person name="Yoshinaga Y."/>
            <person name="Martin F.M."/>
            <person name="Grigoriev I.V."/>
            <person name="Hibbett D.S."/>
        </authorList>
    </citation>
    <scope>NUCLEOTIDE SEQUENCE [LARGE SCALE GENOMIC DNA]</scope>
    <source>
        <strain evidence="14 15">HHB9708</strain>
    </source>
</reference>
<keyword evidence="6 11" id="KW-0156">Chromatin regulator</keyword>
<feature type="site" description="Histone H3K4me3 binding" evidence="8">
    <location>
        <position position="317"/>
    </location>
</feature>
<dbReference type="InterPro" id="IPR019786">
    <property type="entry name" value="Zinc_finger_PHD-type_CS"/>
</dbReference>
<comment type="subunit">
    <text evidence="11">Component of an histone acetyltransferase complex. Interacts with H3K4me3 and to a lesser extent with H3K4me2.</text>
</comment>
<dbReference type="SUPFAM" id="SSF57903">
    <property type="entry name" value="FYVE/PHD zinc finger"/>
    <property type="match status" value="1"/>
</dbReference>
<feature type="binding site" evidence="9">
    <location>
        <position position="363"/>
    </location>
    <ligand>
        <name>Zn(2+)</name>
        <dbReference type="ChEBI" id="CHEBI:29105"/>
        <label>2</label>
    </ligand>
</feature>
<feature type="compositionally biased region" description="Low complexity" evidence="12">
    <location>
        <begin position="258"/>
        <end position="268"/>
    </location>
</feature>
<evidence type="ECO:0000256" key="2">
    <source>
        <dbReference type="ARBA" id="ARBA00010210"/>
    </source>
</evidence>
<dbReference type="OrthoDB" id="2505961at2759"/>
<dbReference type="GO" id="GO:0008270">
    <property type="term" value="F:zinc ion binding"/>
    <property type="evidence" value="ECO:0007669"/>
    <property type="project" value="UniProtKB-KW"/>
</dbReference>
<feature type="binding site" evidence="9">
    <location>
        <position position="320"/>
    </location>
    <ligand>
        <name>Zn(2+)</name>
        <dbReference type="ChEBI" id="CHEBI:29105"/>
        <label>1</label>
    </ligand>
</feature>
<feature type="site" description="Histone H3K4me3 binding" evidence="8">
    <location>
        <position position="340"/>
    </location>
</feature>
<comment type="function">
    <text evidence="11">Component of an histone acetyltransferase complex.</text>
</comment>
<feature type="domain" description="PHD-type" evidence="13">
    <location>
        <begin position="315"/>
        <end position="366"/>
    </location>
</feature>
<evidence type="ECO:0000256" key="6">
    <source>
        <dbReference type="ARBA" id="ARBA00022853"/>
    </source>
</evidence>
<dbReference type="CDD" id="cd15505">
    <property type="entry name" value="PHD_ING"/>
    <property type="match status" value="1"/>
</dbReference>
<dbReference type="Proteomes" id="UP000076722">
    <property type="component" value="Unassembled WGS sequence"/>
</dbReference>
<dbReference type="Gene3D" id="6.10.140.1740">
    <property type="match status" value="1"/>
</dbReference>
<feature type="binding site" evidence="9">
    <location>
        <position position="342"/>
    </location>
    <ligand>
        <name>Zn(2+)</name>
        <dbReference type="ChEBI" id="CHEBI:29105"/>
        <label>1</label>
    </ligand>
</feature>
<sequence length="389" mass="42246">MSIASNPYALLLLSEYSQTLDSVPLDLSRHLADLRELDAVLLSSISSIIGKVDSLVEFIESGKGNENGKASGKARRAEMLAELAQEAERLKLGGEDKMRVASQAGDMLATNQGFLSALLTNASLTDPAFKPSALFSKTTFPHLPRRPHMDPLPNDHRRKRLNAGSRSILGAAPPILGAESPAKKRKKDEEEKGVSVKKPHTAGHASSKSKSIRPPSVESALSITMHYDHHNAHGNHSSQSHHHSRSHHTTHTSHATHSHSLLSSRRTQPTAGMLDNFLNSPPPIEDSSSSRGFVGDLHPLSQAEREAADDGDPEKKYCVCGGQSWGEMIGCDDDNCKREWFHLSCVGLTTAPDPDDKWYCDECTKKRALSGRRNGKSSKSRNGHGSNGV</sequence>
<dbReference type="GO" id="GO:0006355">
    <property type="term" value="P:regulation of DNA-templated transcription"/>
    <property type="evidence" value="ECO:0007669"/>
    <property type="project" value="TreeGrafter"/>
</dbReference>